<dbReference type="CDD" id="cd00593">
    <property type="entry name" value="RIBOc"/>
    <property type="match status" value="1"/>
</dbReference>
<evidence type="ECO:0000259" key="5">
    <source>
        <dbReference type="PROSITE" id="PS50142"/>
    </source>
</evidence>
<feature type="compositionally biased region" description="Low complexity" evidence="3">
    <location>
        <begin position="1"/>
        <end position="11"/>
    </location>
</feature>
<dbReference type="EMBL" id="SPOI01000003">
    <property type="protein sequence ID" value="TIB42948.1"/>
    <property type="molecule type" value="Genomic_DNA"/>
</dbReference>
<feature type="region of interest" description="Disordered" evidence="3">
    <location>
        <begin position="1"/>
        <end position="26"/>
    </location>
</feature>
<protein>
    <recommendedName>
        <fullName evidence="8">RNase III domain-containing protein</fullName>
    </recommendedName>
</protein>
<dbReference type="GO" id="GO:0006396">
    <property type="term" value="P:RNA processing"/>
    <property type="evidence" value="ECO:0007669"/>
    <property type="project" value="InterPro"/>
</dbReference>
<name>A0A4T0JJQ3_WALIC</name>
<dbReference type="AlphaFoldDB" id="A0A4T0JJQ3"/>
<reference evidence="6 7" key="1">
    <citation type="submission" date="2019-03" db="EMBL/GenBank/DDBJ databases">
        <title>Sequencing 23 genomes of Wallemia ichthyophaga.</title>
        <authorList>
            <person name="Gostincar C."/>
        </authorList>
    </citation>
    <scope>NUCLEOTIDE SEQUENCE [LARGE SCALE GENOMIC DNA]</scope>
    <source>
        <strain evidence="6 7">EXF-6200</strain>
    </source>
</reference>
<evidence type="ECO:0000313" key="6">
    <source>
        <dbReference type="EMBL" id="TIB42948.1"/>
    </source>
</evidence>
<dbReference type="Gene3D" id="1.10.1520.10">
    <property type="entry name" value="Ribonuclease III domain"/>
    <property type="match status" value="1"/>
</dbReference>
<evidence type="ECO:0000256" key="1">
    <source>
        <dbReference type="ARBA" id="ARBA00022884"/>
    </source>
</evidence>
<dbReference type="Pfam" id="PF00636">
    <property type="entry name" value="Ribonuclease_3"/>
    <property type="match status" value="1"/>
</dbReference>
<dbReference type="GO" id="GO:0003723">
    <property type="term" value="F:RNA binding"/>
    <property type="evidence" value="ECO:0007669"/>
    <property type="project" value="UniProtKB-UniRule"/>
</dbReference>
<evidence type="ECO:0000256" key="3">
    <source>
        <dbReference type="SAM" id="MobiDB-lite"/>
    </source>
</evidence>
<dbReference type="SUPFAM" id="SSF69065">
    <property type="entry name" value="RNase III domain-like"/>
    <property type="match status" value="1"/>
</dbReference>
<feature type="non-terminal residue" evidence="6">
    <location>
        <position position="1"/>
    </location>
</feature>
<dbReference type="InterPro" id="IPR000999">
    <property type="entry name" value="RNase_III_dom"/>
</dbReference>
<dbReference type="InterPro" id="IPR036389">
    <property type="entry name" value="RNase_III_sf"/>
</dbReference>
<organism evidence="6 7">
    <name type="scientific">Wallemia ichthyophaga</name>
    <dbReference type="NCBI Taxonomy" id="245174"/>
    <lineage>
        <taxon>Eukaryota</taxon>
        <taxon>Fungi</taxon>
        <taxon>Dikarya</taxon>
        <taxon>Basidiomycota</taxon>
        <taxon>Wallemiomycotina</taxon>
        <taxon>Wallemiomycetes</taxon>
        <taxon>Wallemiales</taxon>
        <taxon>Wallemiaceae</taxon>
        <taxon>Wallemia</taxon>
    </lineage>
</organism>
<dbReference type="Proteomes" id="UP000310689">
    <property type="component" value="Unassembled WGS sequence"/>
</dbReference>
<feature type="domain" description="DRBM" evidence="4">
    <location>
        <begin position="288"/>
        <end position="316"/>
    </location>
</feature>
<evidence type="ECO:0000256" key="2">
    <source>
        <dbReference type="PROSITE-ProRule" id="PRU00266"/>
    </source>
</evidence>
<keyword evidence="1 2" id="KW-0694">RNA-binding</keyword>
<dbReference type="GO" id="GO:0004525">
    <property type="term" value="F:ribonuclease III activity"/>
    <property type="evidence" value="ECO:0007669"/>
    <property type="project" value="InterPro"/>
</dbReference>
<evidence type="ECO:0000313" key="7">
    <source>
        <dbReference type="Proteomes" id="UP000310689"/>
    </source>
</evidence>
<evidence type="ECO:0000259" key="4">
    <source>
        <dbReference type="PROSITE" id="PS50137"/>
    </source>
</evidence>
<comment type="caution">
    <text evidence="6">The sequence shown here is derived from an EMBL/GenBank/DDBJ whole genome shotgun (WGS) entry which is preliminary data.</text>
</comment>
<dbReference type="SMART" id="SM00535">
    <property type="entry name" value="RIBOc"/>
    <property type="match status" value="1"/>
</dbReference>
<evidence type="ECO:0008006" key="8">
    <source>
        <dbReference type="Google" id="ProtNLM"/>
    </source>
</evidence>
<sequence>TNDTNDTSTSTHDQTFESPIDIDTPILPENYPPPLPPLCRDLYNLTFTHRTCADFVVNFNAGTDNLRKSYGMHTITNGVMGDSRQGNVASFVPVYDNEVSEFVGDSIIGMVVALLLRKWYPHLRPDGLTEIRSKLVNRGRLSSWAKLYNFDQHLILPPQMPQLPVRLSPMVLCDTFEAYVASVFDQQGDESAGLIAVKQWIEPLCRPYADMYSAAITNREKEVREAPRMGSMGYLNQMMEKHHVVAAWTESGGVNDLNNSHNYWSASLNLTLDERAHNSTPLAVKSKFPLTTTGKASKKKVAKEMAAYKALKTLGLNYCGDNLSFQRYLKHTHLAK</sequence>
<dbReference type="InterPro" id="IPR014720">
    <property type="entry name" value="dsRBD_dom"/>
</dbReference>
<accession>A0A4T0JJQ3</accession>
<feature type="domain" description="RNase III" evidence="5">
    <location>
        <begin position="101"/>
        <end position="188"/>
    </location>
</feature>
<dbReference type="PROSITE" id="PS50137">
    <property type="entry name" value="DS_RBD"/>
    <property type="match status" value="1"/>
</dbReference>
<dbReference type="CDD" id="cd00048">
    <property type="entry name" value="DSRM_SF"/>
    <property type="match status" value="1"/>
</dbReference>
<dbReference type="PROSITE" id="PS50142">
    <property type="entry name" value="RNASE_3_2"/>
    <property type="match status" value="1"/>
</dbReference>
<proteinExistence type="predicted"/>
<gene>
    <name evidence="6" type="ORF">E3P86_00137</name>
</gene>